<dbReference type="Proteomes" id="UP000242791">
    <property type="component" value="Unassembled WGS sequence"/>
</dbReference>
<feature type="region of interest" description="Disordered" evidence="1">
    <location>
        <begin position="44"/>
        <end position="91"/>
    </location>
</feature>
<dbReference type="VEuPathDB" id="FungiDB:ACJ73_03022"/>
<feature type="region of interest" description="Disordered" evidence="1">
    <location>
        <begin position="307"/>
        <end position="353"/>
    </location>
</feature>
<dbReference type="AlphaFoldDB" id="A0A1J9QZL0"/>
<keyword evidence="3" id="KW-1185">Reference proteome</keyword>
<comment type="caution">
    <text evidence="2">The sequence shown here is derived from an EMBL/GenBank/DDBJ whole genome shotgun (WGS) entry which is preliminary data.</text>
</comment>
<reference evidence="2 3" key="1">
    <citation type="submission" date="2015-08" db="EMBL/GenBank/DDBJ databases">
        <title>Emmonsia species relationships and genome sequence.</title>
        <authorList>
            <person name="Cuomo C.A."/>
            <person name="Schwartz I.S."/>
            <person name="Kenyon C."/>
            <person name="De Hoog G.S."/>
            <person name="Govender N.P."/>
            <person name="Botha A."/>
            <person name="Moreno L."/>
            <person name="De Vries M."/>
            <person name="Munoz J.F."/>
            <person name="Stielow J.B."/>
        </authorList>
    </citation>
    <scope>NUCLEOTIDE SEQUENCE [LARGE SCALE GENOMIC DNA]</scope>
    <source>
        <strain evidence="2 3">EI222</strain>
    </source>
</reference>
<feature type="compositionally biased region" description="Basic residues" evidence="1">
    <location>
        <begin position="322"/>
        <end position="333"/>
    </location>
</feature>
<name>A0A1J9QZL0_9EURO</name>
<dbReference type="EMBL" id="LGTZ01000345">
    <property type="protein sequence ID" value="OJD25611.1"/>
    <property type="molecule type" value="Genomic_DNA"/>
</dbReference>
<dbReference type="STRING" id="1658174.A0A1J9QZL0"/>
<protein>
    <submittedName>
        <fullName evidence="2">Uncharacterized protein</fullName>
    </submittedName>
</protein>
<sequence>MSDQRDTAKIILNGPNDWEFWETGFKMQVNTLGLKDEVFGGIKPLERPKMNLPEPPEPPKKHTALQDDPPARNTRSHTVETTTAAGTQDIEPAEPEAVKQDATFTIRKEQWQIDMATYNMAVRAYELRKDAYKEQRDALNKLAKWMDATVCKDYKFDCCKPDDTIAEHYKNLKNRVQEGVEVLEEKLSEYYLEACDPRRAVRDWAKWIDVVESTLSRMKAKEMDMTRNSKEWYRMLERRLRNSPDHKNWADSYKIYYRDVIKEGRLDFHTVAAHFRSHMIESVVKSPRGAVTKGAFAVGFAGDSEAFEPEEDAPIEDPKKERPSKRRAPARKRKQEDRASISLPMPPAARPRKEESISPCELCHDPKHNLEYCWIAFPEKAKYWWEPKKHHEGIIAKASPELRAKIERLRASGAARALGVTKKVAFHIPGDRRAEQEQSDQTSE</sequence>
<evidence type="ECO:0000313" key="2">
    <source>
        <dbReference type="EMBL" id="OJD25611.1"/>
    </source>
</evidence>
<evidence type="ECO:0000256" key="1">
    <source>
        <dbReference type="SAM" id="MobiDB-lite"/>
    </source>
</evidence>
<organism evidence="2 3">
    <name type="scientific">Blastomyces percursus</name>
    <dbReference type="NCBI Taxonomy" id="1658174"/>
    <lineage>
        <taxon>Eukaryota</taxon>
        <taxon>Fungi</taxon>
        <taxon>Dikarya</taxon>
        <taxon>Ascomycota</taxon>
        <taxon>Pezizomycotina</taxon>
        <taxon>Eurotiomycetes</taxon>
        <taxon>Eurotiomycetidae</taxon>
        <taxon>Onygenales</taxon>
        <taxon>Ajellomycetaceae</taxon>
        <taxon>Blastomyces</taxon>
    </lineage>
</organism>
<dbReference type="OrthoDB" id="4211257at2759"/>
<accession>A0A1J9QZL0</accession>
<proteinExistence type="predicted"/>
<gene>
    <name evidence="2" type="ORF">ACJ73_03022</name>
</gene>
<evidence type="ECO:0000313" key="3">
    <source>
        <dbReference type="Proteomes" id="UP000242791"/>
    </source>
</evidence>